<sequence length="173" mass="19016">MIALVPDLHDIVQQRVRGLAIVSSQGPDYDTSHSEPAWPGWIFVSIPGRGVRGALRLAEGVIHEAMHHNLTALEHQLPLTLSDDAIYSPWKQETRTASGVLHGLYVFVCLAAYFHQICRQACVGDASRARIAAILEEVASIDRARLEAALSESGLRFCQALYDSAMFLRSNHG</sequence>
<organism evidence="1 2">
    <name type="scientific">Sphingobium tyrosinilyticum</name>
    <dbReference type="NCBI Taxonomy" id="2715436"/>
    <lineage>
        <taxon>Bacteria</taxon>
        <taxon>Pseudomonadati</taxon>
        <taxon>Pseudomonadota</taxon>
        <taxon>Alphaproteobacteria</taxon>
        <taxon>Sphingomonadales</taxon>
        <taxon>Sphingomonadaceae</taxon>
        <taxon>Sphingobium</taxon>
    </lineage>
</organism>
<evidence type="ECO:0000313" key="1">
    <source>
        <dbReference type="EMBL" id="MFC4595608.1"/>
    </source>
</evidence>
<comment type="caution">
    <text evidence="1">The sequence shown here is derived from an EMBL/GenBank/DDBJ whole genome shotgun (WGS) entry which is preliminary data.</text>
</comment>
<reference evidence="2" key="1">
    <citation type="journal article" date="2019" name="Int. J. Syst. Evol. Microbiol.">
        <title>The Global Catalogue of Microorganisms (GCM) 10K type strain sequencing project: providing services to taxonomists for standard genome sequencing and annotation.</title>
        <authorList>
            <consortium name="The Broad Institute Genomics Platform"/>
            <consortium name="The Broad Institute Genome Sequencing Center for Infectious Disease"/>
            <person name="Wu L."/>
            <person name="Ma J."/>
        </authorList>
    </citation>
    <scope>NUCLEOTIDE SEQUENCE [LARGE SCALE GENOMIC DNA]</scope>
    <source>
        <strain evidence="2">NBRC 103632</strain>
    </source>
</reference>
<accession>A0ABV9F1D2</accession>
<dbReference type="NCBIfam" id="TIGR04267">
    <property type="entry name" value="mod_HExxH"/>
    <property type="match status" value="1"/>
</dbReference>
<dbReference type="InterPro" id="IPR026337">
    <property type="entry name" value="AKG_HExxH"/>
</dbReference>
<gene>
    <name evidence="1" type="ORF">ACFO3E_15660</name>
</gene>
<dbReference type="EMBL" id="JBHSFZ010000048">
    <property type="protein sequence ID" value="MFC4595608.1"/>
    <property type="molecule type" value="Genomic_DNA"/>
</dbReference>
<name>A0ABV9F1D2_9SPHN</name>
<protein>
    <submittedName>
        <fullName evidence="1">HEXXH motif-containing putative peptide modification protein</fullName>
    </submittedName>
</protein>
<keyword evidence="2" id="KW-1185">Reference proteome</keyword>
<proteinExistence type="predicted"/>
<dbReference type="Proteomes" id="UP001595957">
    <property type="component" value="Unassembled WGS sequence"/>
</dbReference>
<evidence type="ECO:0000313" key="2">
    <source>
        <dbReference type="Proteomes" id="UP001595957"/>
    </source>
</evidence>
<dbReference type="RefSeq" id="WP_380805979.1">
    <property type="nucleotide sequence ID" value="NZ_JBHSFZ010000048.1"/>
</dbReference>